<dbReference type="PIRSF" id="PIRSF000808">
    <property type="entry name" value="GalT"/>
    <property type="match status" value="1"/>
</dbReference>
<keyword evidence="5 10" id="KW-0479">Metal-binding</keyword>
<dbReference type="EC" id="2.7.7.12" evidence="8"/>
<feature type="binding site" evidence="10">
    <location>
        <position position="31"/>
    </location>
    <ligand>
        <name>Zn(2+)</name>
        <dbReference type="ChEBI" id="CHEBI:29105"/>
    </ligand>
</feature>
<proteinExistence type="inferred from homology"/>
<dbReference type="Pfam" id="PF01087">
    <property type="entry name" value="GalP_UDP_transf"/>
    <property type="match status" value="1"/>
</dbReference>
<evidence type="ECO:0000256" key="2">
    <source>
        <dbReference type="ARBA" id="ARBA00016340"/>
    </source>
</evidence>
<evidence type="ECO:0000313" key="14">
    <source>
        <dbReference type="Proteomes" id="UP000250796"/>
    </source>
</evidence>
<evidence type="ECO:0000256" key="9">
    <source>
        <dbReference type="PIRSR" id="PIRSR000808-1"/>
    </source>
</evidence>
<dbReference type="GO" id="GO:0008108">
    <property type="term" value="F:UDP-glucose:hexose-1-phosphate uridylyltransferase activity"/>
    <property type="evidence" value="ECO:0007669"/>
    <property type="project" value="UniProtKB-UniRule"/>
</dbReference>
<dbReference type="UniPathway" id="UPA00214"/>
<name>A0A7Z7LEC4_9BACT</name>
<comment type="cofactor">
    <cofactor evidence="10">
        <name>Zn(2+)</name>
        <dbReference type="ChEBI" id="CHEBI:29105"/>
    </cofactor>
    <text evidence="10">Binds 1 zinc ion per subunit.</text>
</comment>
<keyword evidence="7" id="KW-0119">Carbohydrate metabolism</keyword>
<dbReference type="KEGG" id="minf:MESINF_1055"/>
<dbReference type="GO" id="GO:0033499">
    <property type="term" value="P:galactose catabolic process via UDP-galactose, Leloir pathway"/>
    <property type="evidence" value="ECO:0007669"/>
    <property type="project" value="TreeGrafter"/>
</dbReference>
<dbReference type="Gene3D" id="3.30.428.10">
    <property type="entry name" value="HIT-like"/>
    <property type="match status" value="2"/>
</dbReference>
<evidence type="ECO:0000256" key="7">
    <source>
        <dbReference type="ARBA" id="ARBA00023277"/>
    </source>
</evidence>
<evidence type="ECO:0000256" key="1">
    <source>
        <dbReference type="ARBA" id="ARBA00010951"/>
    </source>
</evidence>
<dbReference type="GO" id="GO:0005737">
    <property type="term" value="C:cytoplasm"/>
    <property type="evidence" value="ECO:0007669"/>
    <property type="project" value="TreeGrafter"/>
</dbReference>
<evidence type="ECO:0000259" key="12">
    <source>
        <dbReference type="Pfam" id="PF02744"/>
    </source>
</evidence>
<feature type="domain" description="Galactose-1-phosphate uridyl transferase C-terminal" evidence="12">
    <location>
        <begin position="160"/>
        <end position="280"/>
    </location>
</feature>
<organism evidence="13 14">
    <name type="scientific">Mesotoga infera</name>
    <dbReference type="NCBI Taxonomy" id="1236046"/>
    <lineage>
        <taxon>Bacteria</taxon>
        <taxon>Thermotogati</taxon>
        <taxon>Thermotogota</taxon>
        <taxon>Thermotogae</taxon>
        <taxon>Kosmotogales</taxon>
        <taxon>Kosmotogaceae</taxon>
        <taxon>Mesotoga</taxon>
    </lineage>
</organism>
<evidence type="ECO:0000256" key="8">
    <source>
        <dbReference type="NCBIfam" id="TIGR00209"/>
    </source>
</evidence>
<dbReference type="InterPro" id="IPR001937">
    <property type="entry name" value="GalP_UDPtransf1"/>
</dbReference>
<dbReference type="GO" id="GO:0008270">
    <property type="term" value="F:zinc ion binding"/>
    <property type="evidence" value="ECO:0007669"/>
    <property type="project" value="InterPro"/>
</dbReference>
<evidence type="ECO:0000256" key="5">
    <source>
        <dbReference type="ARBA" id="ARBA00022723"/>
    </source>
</evidence>
<dbReference type="InterPro" id="IPR005849">
    <property type="entry name" value="GalP_Utransf_N"/>
</dbReference>
<keyword evidence="6 10" id="KW-0862">Zinc</keyword>
<keyword evidence="14" id="KW-1185">Reference proteome</keyword>
<dbReference type="SUPFAM" id="SSF54197">
    <property type="entry name" value="HIT-like"/>
    <property type="match status" value="2"/>
</dbReference>
<sequence>MQELRFNPLVGEWVIVSSATNERPTQPVDNCPVCPNSLEFHGGYDLATFDNRFPALSPLIEDVFQPDSRLLRNGLPAGKCEVIMYTSSHGLSVPNMELAQLEKLVEMWCERYLEISSFQHIKSIFIFENRGKEVGASIQHAHGQLYSFPFIPRRLELKANSFTDYYLANRSCLVCDLLKDESYGRNTIFETAGFMAVVPYFSRFPYEVHLYPKRHVASVIDLIASEKRDLAYSIRHTVRLYDSIYNQEFPYMMTLYNPPVNTGRTYDDSYHFHIEFYPPKRAKDKLKWMASVETGTWAFVNPAEPEEIADFLRKVEVKI</sequence>
<dbReference type="Pfam" id="PF02744">
    <property type="entry name" value="GalP_UDP_tr_C"/>
    <property type="match status" value="1"/>
</dbReference>
<dbReference type="EMBL" id="LS974202">
    <property type="protein sequence ID" value="SSC12504.1"/>
    <property type="molecule type" value="Genomic_DNA"/>
</dbReference>
<gene>
    <name evidence="13" type="primary">galT</name>
    <name evidence="13" type="ORF">MESINF_1055</name>
</gene>
<feature type="domain" description="Galactose-1-phosphate uridyl transferase N-terminal" evidence="11">
    <location>
        <begin position="3"/>
        <end position="152"/>
    </location>
</feature>
<evidence type="ECO:0000256" key="4">
    <source>
        <dbReference type="ARBA" id="ARBA00022695"/>
    </source>
</evidence>
<evidence type="ECO:0000256" key="10">
    <source>
        <dbReference type="PIRSR" id="PIRSR000808-3"/>
    </source>
</evidence>
<feature type="active site" description="Tele-UMP-histidine intermediate" evidence="9">
    <location>
        <position position="142"/>
    </location>
</feature>
<dbReference type="NCBIfam" id="TIGR00209">
    <property type="entry name" value="galT_1"/>
    <property type="match status" value="1"/>
</dbReference>
<comment type="similarity">
    <text evidence="1">Belongs to the galactose-1-phosphate uridylyltransferase type 1 family.</text>
</comment>
<dbReference type="PANTHER" id="PTHR11943">
    <property type="entry name" value="GALACTOSE-1-PHOSPHATE URIDYLYLTRANSFERASE"/>
    <property type="match status" value="1"/>
</dbReference>
<dbReference type="InterPro" id="IPR005850">
    <property type="entry name" value="GalP_Utransf_C"/>
</dbReference>
<keyword evidence="4 13" id="KW-0548">Nucleotidyltransferase</keyword>
<feature type="binding site" evidence="10">
    <location>
        <position position="34"/>
    </location>
    <ligand>
        <name>Zn(2+)</name>
        <dbReference type="ChEBI" id="CHEBI:29105"/>
    </ligand>
</feature>
<dbReference type="RefSeq" id="WP_169698818.1">
    <property type="nucleotide sequence ID" value="NZ_LS974202.1"/>
</dbReference>
<feature type="binding site" evidence="10">
    <location>
        <position position="140"/>
    </location>
    <ligand>
        <name>Zn(2+)</name>
        <dbReference type="ChEBI" id="CHEBI:29105"/>
    </ligand>
</feature>
<protein>
    <recommendedName>
        <fullName evidence="2 8">Galactose-1-phosphate uridylyltransferase</fullName>
        <ecNumber evidence="8">2.7.7.12</ecNumber>
    </recommendedName>
</protein>
<dbReference type="Proteomes" id="UP000250796">
    <property type="component" value="Chromosome MESINF"/>
</dbReference>
<keyword evidence="3 13" id="KW-0808">Transferase</keyword>
<dbReference type="InterPro" id="IPR036265">
    <property type="entry name" value="HIT-like_sf"/>
</dbReference>
<evidence type="ECO:0000259" key="11">
    <source>
        <dbReference type="Pfam" id="PF01087"/>
    </source>
</evidence>
<feature type="binding site" evidence="10">
    <location>
        <position position="89"/>
    </location>
    <ligand>
        <name>Zn(2+)</name>
        <dbReference type="ChEBI" id="CHEBI:29105"/>
    </ligand>
</feature>
<accession>A0A7Z7LEC4</accession>
<evidence type="ECO:0000256" key="6">
    <source>
        <dbReference type="ARBA" id="ARBA00022833"/>
    </source>
</evidence>
<evidence type="ECO:0000256" key="3">
    <source>
        <dbReference type="ARBA" id="ARBA00022679"/>
    </source>
</evidence>
<dbReference type="AlphaFoldDB" id="A0A7Z7LEC4"/>
<dbReference type="PANTHER" id="PTHR11943:SF1">
    <property type="entry name" value="GALACTOSE-1-PHOSPHATE URIDYLYLTRANSFERASE"/>
    <property type="match status" value="1"/>
</dbReference>
<evidence type="ECO:0000313" key="13">
    <source>
        <dbReference type="EMBL" id="SSC12504.1"/>
    </source>
</evidence>
<reference evidence="13 14" key="1">
    <citation type="submission" date="2017-01" db="EMBL/GenBank/DDBJ databases">
        <authorList>
            <person name="Erauso G."/>
        </authorList>
    </citation>
    <scope>NUCLEOTIDE SEQUENCE [LARGE SCALE GENOMIC DNA]</scope>
    <source>
        <strain evidence="13">MESINF1</strain>
    </source>
</reference>